<dbReference type="PANTHER" id="PTHR21229">
    <property type="entry name" value="LUNG SEVEN TRANSMEMBRANE RECEPTOR"/>
    <property type="match status" value="1"/>
</dbReference>
<feature type="domain" description="GOST seven transmembrane" evidence="8">
    <location>
        <begin position="225"/>
        <end position="474"/>
    </location>
</feature>
<keyword evidence="3 7" id="KW-0732">Signal</keyword>
<sequence>MVARPLALAGVCLAHLATGAIYQYHDLALHNQKLLYRESGMYAPHDAPAAARRGGANTSFIKLADLRFTRALDEACFPAVPSAKPPSDPACSRQDGAVQIAVLEHTRLSAIGASRNGTRYYCCDDAAAAAGACGGGSAAAAAAARGALIVEGEGAADVAVHTLKVPFDHGSELSDAEGGIFHVNKTGMYIVLFANCNPTNGRLLLNGHTEWVNPYGYLPGEYYHAMPFYFTLAIIYVVLAFLWYGLSCLTYRHLHAVHLWASAVLLLGMVETAAKYHDFSEWNLTGMRNSGAVTWGLVFGVTKRALSRVLVLLTAMGYGTVRPTLGEDLRRALMLAATYWVVCVVGEQLQATPARETDVAGQAIESDIAALLIMVSALVDAAFYAWTFHSLSWVLAHLKTKARPRPELTSLYRRFVGVLIVGGVFSFAWAIFGVVQTTGDRRDVHWELDWAVVAVWEVLYLYLLIAVCVLLRPRMDGATSFGYSAVEMAERDTNQLMGDHDEELEYGGRQLSGDDEFAVAEETAFRKGKMAD</sequence>
<comment type="caution">
    <text evidence="9">The sequence shown here is derived from an EMBL/GenBank/DDBJ whole genome shotgun (WGS) entry which is preliminary data.</text>
</comment>
<evidence type="ECO:0000256" key="5">
    <source>
        <dbReference type="ARBA" id="ARBA00023136"/>
    </source>
</evidence>
<dbReference type="Proteomes" id="UP000664859">
    <property type="component" value="Unassembled WGS sequence"/>
</dbReference>
<proteinExistence type="predicted"/>
<feature type="transmembrane region" description="Helical" evidence="6">
    <location>
        <begin position="369"/>
        <end position="395"/>
    </location>
</feature>
<feature type="signal peptide" evidence="7">
    <location>
        <begin position="1"/>
        <end position="19"/>
    </location>
</feature>
<dbReference type="AlphaFoldDB" id="A0A836CI84"/>
<name>A0A836CI84_9STRA</name>
<evidence type="ECO:0000256" key="7">
    <source>
        <dbReference type="SAM" id="SignalP"/>
    </source>
</evidence>
<gene>
    <name evidence="9" type="ORF">JKP88DRAFT_260997</name>
</gene>
<evidence type="ECO:0000256" key="4">
    <source>
        <dbReference type="ARBA" id="ARBA00022989"/>
    </source>
</evidence>
<dbReference type="PANTHER" id="PTHR21229:SF1">
    <property type="entry name" value="GH17801P"/>
    <property type="match status" value="1"/>
</dbReference>
<dbReference type="OrthoDB" id="19932at2759"/>
<evidence type="ECO:0000256" key="1">
    <source>
        <dbReference type="ARBA" id="ARBA00004141"/>
    </source>
</evidence>
<protein>
    <submittedName>
        <fullName evidence="9">Lung seven transmembrane receptor-domain-containing protein</fullName>
    </submittedName>
</protein>
<dbReference type="GO" id="GO:0016020">
    <property type="term" value="C:membrane"/>
    <property type="evidence" value="ECO:0007669"/>
    <property type="project" value="UniProtKB-SubCell"/>
</dbReference>
<evidence type="ECO:0000259" key="8">
    <source>
        <dbReference type="Pfam" id="PF06814"/>
    </source>
</evidence>
<keyword evidence="10" id="KW-1185">Reference proteome</keyword>
<comment type="subcellular location">
    <subcellularLocation>
        <location evidence="1">Membrane</location>
        <topology evidence="1">Multi-pass membrane protein</topology>
    </subcellularLocation>
</comment>
<keyword evidence="5 6" id="KW-0472">Membrane</keyword>
<evidence type="ECO:0000313" key="10">
    <source>
        <dbReference type="Proteomes" id="UP000664859"/>
    </source>
</evidence>
<dbReference type="InterPro" id="IPR053937">
    <property type="entry name" value="GOST_TM"/>
</dbReference>
<feature type="transmembrane region" description="Helical" evidence="6">
    <location>
        <begin position="222"/>
        <end position="244"/>
    </location>
</feature>
<keyword evidence="2 6" id="KW-0812">Transmembrane</keyword>
<dbReference type="EMBL" id="JAFCMP010000112">
    <property type="protein sequence ID" value="KAG5186504.1"/>
    <property type="molecule type" value="Genomic_DNA"/>
</dbReference>
<dbReference type="Pfam" id="PF06814">
    <property type="entry name" value="GOST_TM"/>
    <property type="match status" value="1"/>
</dbReference>
<evidence type="ECO:0000256" key="2">
    <source>
        <dbReference type="ARBA" id="ARBA00022692"/>
    </source>
</evidence>
<feature type="transmembrane region" description="Helical" evidence="6">
    <location>
        <begin position="415"/>
        <end position="435"/>
    </location>
</feature>
<reference evidence="9" key="1">
    <citation type="submission" date="2021-02" db="EMBL/GenBank/DDBJ databases">
        <title>First Annotated Genome of the Yellow-green Alga Tribonema minus.</title>
        <authorList>
            <person name="Mahan K.M."/>
        </authorList>
    </citation>
    <scope>NUCLEOTIDE SEQUENCE</scope>
    <source>
        <strain evidence="9">UTEX B ZZ1240</strain>
    </source>
</reference>
<evidence type="ECO:0000256" key="3">
    <source>
        <dbReference type="ARBA" id="ARBA00022729"/>
    </source>
</evidence>
<evidence type="ECO:0000256" key="6">
    <source>
        <dbReference type="SAM" id="Phobius"/>
    </source>
</evidence>
<feature type="chain" id="PRO_5032465608" evidence="7">
    <location>
        <begin position="20"/>
        <end position="532"/>
    </location>
</feature>
<dbReference type="InterPro" id="IPR009637">
    <property type="entry name" value="GPR107/GPR108-like"/>
</dbReference>
<organism evidence="9 10">
    <name type="scientific">Tribonema minus</name>
    <dbReference type="NCBI Taxonomy" id="303371"/>
    <lineage>
        <taxon>Eukaryota</taxon>
        <taxon>Sar</taxon>
        <taxon>Stramenopiles</taxon>
        <taxon>Ochrophyta</taxon>
        <taxon>PX clade</taxon>
        <taxon>Xanthophyceae</taxon>
        <taxon>Tribonematales</taxon>
        <taxon>Tribonemataceae</taxon>
        <taxon>Tribonema</taxon>
    </lineage>
</organism>
<keyword evidence="4 6" id="KW-1133">Transmembrane helix</keyword>
<dbReference type="GO" id="GO:0005794">
    <property type="term" value="C:Golgi apparatus"/>
    <property type="evidence" value="ECO:0007669"/>
    <property type="project" value="TreeGrafter"/>
</dbReference>
<feature type="transmembrane region" description="Helical" evidence="6">
    <location>
        <begin position="256"/>
        <end position="274"/>
    </location>
</feature>
<keyword evidence="9" id="KW-0675">Receptor</keyword>
<accession>A0A836CI84</accession>
<feature type="transmembrane region" description="Helical" evidence="6">
    <location>
        <begin position="450"/>
        <end position="471"/>
    </location>
</feature>
<evidence type="ECO:0000313" key="9">
    <source>
        <dbReference type="EMBL" id="KAG5186504.1"/>
    </source>
</evidence>